<evidence type="ECO:0000313" key="3">
    <source>
        <dbReference type="Proteomes" id="UP000467700"/>
    </source>
</evidence>
<proteinExistence type="predicted"/>
<keyword evidence="3" id="KW-1185">Reference proteome</keyword>
<dbReference type="OrthoDB" id="3365439at2759"/>
<evidence type="ECO:0000313" key="2">
    <source>
        <dbReference type="EMBL" id="CAA7265426.1"/>
    </source>
</evidence>
<sequence length="209" mass="23275">MPESSAAVAGTKRKRPPTFAHLPRQTAKKYKKGWVEKAKIKSKWKAQKRKEDLAVKTKLEIPVYDDDKGDIREGDEDEEASSDTAEDLQGASPLPTAPHIHPSRAHIHPNLPVKHAKAEPSPESRPDKKRRKSKEESEEADQAPSVRELMREAYSRSSLHTFKSDPLKKGGEGGGGRGRGRGQGERGRGQPNMKLRMNAMLAKIKQDYA</sequence>
<feature type="compositionally biased region" description="Basic and acidic residues" evidence="1">
    <location>
        <begin position="116"/>
        <end position="126"/>
    </location>
</feature>
<evidence type="ECO:0008006" key="4">
    <source>
        <dbReference type="Google" id="ProtNLM"/>
    </source>
</evidence>
<dbReference type="AlphaFoldDB" id="A0A8S0WTR1"/>
<feature type="compositionally biased region" description="Basic and acidic residues" evidence="1">
    <location>
        <begin position="162"/>
        <end position="171"/>
    </location>
</feature>
<organism evidence="2 3">
    <name type="scientific">Cyclocybe aegerita</name>
    <name type="common">Black poplar mushroom</name>
    <name type="synonym">Agrocybe aegerita</name>
    <dbReference type="NCBI Taxonomy" id="1973307"/>
    <lineage>
        <taxon>Eukaryota</taxon>
        <taxon>Fungi</taxon>
        <taxon>Dikarya</taxon>
        <taxon>Basidiomycota</taxon>
        <taxon>Agaricomycotina</taxon>
        <taxon>Agaricomycetes</taxon>
        <taxon>Agaricomycetidae</taxon>
        <taxon>Agaricales</taxon>
        <taxon>Agaricineae</taxon>
        <taxon>Bolbitiaceae</taxon>
        <taxon>Cyclocybe</taxon>
    </lineage>
</organism>
<dbReference type="EMBL" id="CACVBS010000048">
    <property type="protein sequence ID" value="CAA7265426.1"/>
    <property type="molecule type" value="Genomic_DNA"/>
</dbReference>
<name>A0A8S0WTR1_CYCAE</name>
<comment type="caution">
    <text evidence="2">The sequence shown here is derived from an EMBL/GenBank/DDBJ whole genome shotgun (WGS) entry which is preliminary data.</text>
</comment>
<feature type="compositionally biased region" description="Acidic residues" evidence="1">
    <location>
        <begin position="73"/>
        <end position="86"/>
    </location>
</feature>
<dbReference type="Proteomes" id="UP000467700">
    <property type="component" value="Unassembled WGS sequence"/>
</dbReference>
<evidence type="ECO:0000256" key="1">
    <source>
        <dbReference type="SAM" id="MobiDB-lite"/>
    </source>
</evidence>
<reference evidence="2 3" key="1">
    <citation type="submission" date="2020-01" db="EMBL/GenBank/DDBJ databases">
        <authorList>
            <person name="Gupta K D."/>
        </authorList>
    </citation>
    <scope>NUCLEOTIDE SEQUENCE [LARGE SCALE GENOMIC DNA]</scope>
</reference>
<accession>A0A8S0WTR1</accession>
<gene>
    <name evidence="2" type="ORF">AAE3_LOCUS7536</name>
</gene>
<protein>
    <recommendedName>
        <fullName evidence="4">rRNA-processing protein FYV7</fullName>
    </recommendedName>
</protein>
<feature type="region of interest" description="Disordered" evidence="1">
    <location>
        <begin position="1"/>
        <end position="195"/>
    </location>
</feature>
<feature type="compositionally biased region" description="Basic and acidic residues" evidence="1">
    <location>
        <begin position="49"/>
        <end position="72"/>
    </location>
</feature>